<proteinExistence type="predicted"/>
<reference evidence="2 3" key="1">
    <citation type="journal article" date="2013" name="Int. J. Syst. Evol. Microbiol.">
        <title>Aquimarina gracilis sp. nov., isolated from the gut microflora of a mussel, Mytilus coruscus, and emended description of Aquimarina spongiae.</title>
        <authorList>
            <person name="Park S.C."/>
            <person name="Choe H.N."/>
            <person name="Baik K.S."/>
            <person name="Seong C.N."/>
        </authorList>
    </citation>
    <scope>NUCLEOTIDE SEQUENCE [LARGE SCALE GENOMIC DNA]</scope>
    <source>
        <strain evidence="2 3">PSC32</strain>
    </source>
</reference>
<accession>A0ABU5ZUI8</accession>
<protein>
    <recommendedName>
        <fullName evidence="4">YhhN-like protein</fullName>
    </recommendedName>
</protein>
<gene>
    <name evidence="2" type="ORF">U6A24_08775</name>
</gene>
<feature type="transmembrane region" description="Helical" evidence="1">
    <location>
        <begin position="139"/>
        <end position="160"/>
    </location>
</feature>
<feature type="transmembrane region" description="Helical" evidence="1">
    <location>
        <begin position="23"/>
        <end position="41"/>
    </location>
</feature>
<feature type="transmembrane region" description="Helical" evidence="1">
    <location>
        <begin position="116"/>
        <end position="133"/>
    </location>
</feature>
<name>A0ABU5ZUI8_9FLAO</name>
<feature type="transmembrane region" description="Helical" evidence="1">
    <location>
        <begin position="86"/>
        <end position="109"/>
    </location>
</feature>
<keyword evidence="3" id="KW-1185">Reference proteome</keyword>
<comment type="caution">
    <text evidence="2">The sequence shown here is derived from an EMBL/GenBank/DDBJ whole genome shotgun (WGS) entry which is preliminary data.</text>
</comment>
<keyword evidence="1" id="KW-1133">Transmembrane helix</keyword>
<feature type="transmembrane region" description="Helical" evidence="1">
    <location>
        <begin position="62"/>
        <end position="80"/>
    </location>
</feature>
<evidence type="ECO:0000256" key="1">
    <source>
        <dbReference type="SAM" id="Phobius"/>
    </source>
</evidence>
<keyword evidence="1" id="KW-0812">Transmembrane</keyword>
<evidence type="ECO:0008006" key="4">
    <source>
        <dbReference type="Google" id="ProtNLM"/>
    </source>
</evidence>
<dbReference type="EMBL" id="JAYKLX010000004">
    <property type="protein sequence ID" value="MEB3345550.1"/>
    <property type="molecule type" value="Genomic_DNA"/>
</dbReference>
<sequence>MFPICMLALAGANIFVSIDFVEYYNFIALFIITHYILCVLLSRKFISRKDIRLSKFTSPPRLISIMLIVYLMFAISELALPQIKDSVVVVVIVVASMILFVVTSFFIYLANRYEKVIFLFIAACCALFINGLLGLNELYYYNKIFTVLINIAEGIGVYFFTRFFIEAKPVNNDFLNEKYF</sequence>
<evidence type="ECO:0000313" key="2">
    <source>
        <dbReference type="EMBL" id="MEB3345550.1"/>
    </source>
</evidence>
<dbReference type="Proteomes" id="UP001327027">
    <property type="component" value="Unassembled WGS sequence"/>
</dbReference>
<dbReference type="RefSeq" id="WP_324179582.1">
    <property type="nucleotide sequence ID" value="NZ_BAABAW010000021.1"/>
</dbReference>
<evidence type="ECO:0000313" key="3">
    <source>
        <dbReference type="Proteomes" id="UP001327027"/>
    </source>
</evidence>
<organism evidence="2 3">
    <name type="scientific">Aquimarina gracilis</name>
    <dbReference type="NCBI Taxonomy" id="874422"/>
    <lineage>
        <taxon>Bacteria</taxon>
        <taxon>Pseudomonadati</taxon>
        <taxon>Bacteroidota</taxon>
        <taxon>Flavobacteriia</taxon>
        <taxon>Flavobacteriales</taxon>
        <taxon>Flavobacteriaceae</taxon>
        <taxon>Aquimarina</taxon>
    </lineage>
</organism>
<keyword evidence="1" id="KW-0472">Membrane</keyword>